<name>A0AAN5C5H0_9BILA</name>
<dbReference type="AlphaFoldDB" id="A0AAN5C5H0"/>
<dbReference type="EMBL" id="BTRK01000002">
    <property type="protein sequence ID" value="GMR38163.1"/>
    <property type="molecule type" value="Genomic_DNA"/>
</dbReference>
<dbReference type="Proteomes" id="UP001328107">
    <property type="component" value="Unassembled WGS sequence"/>
</dbReference>
<organism evidence="1 2">
    <name type="scientific">Pristionchus mayeri</name>
    <dbReference type="NCBI Taxonomy" id="1317129"/>
    <lineage>
        <taxon>Eukaryota</taxon>
        <taxon>Metazoa</taxon>
        <taxon>Ecdysozoa</taxon>
        <taxon>Nematoda</taxon>
        <taxon>Chromadorea</taxon>
        <taxon>Rhabditida</taxon>
        <taxon>Rhabditina</taxon>
        <taxon>Diplogasteromorpha</taxon>
        <taxon>Diplogasteroidea</taxon>
        <taxon>Neodiplogasteridae</taxon>
        <taxon>Pristionchus</taxon>
    </lineage>
</organism>
<evidence type="ECO:0000313" key="2">
    <source>
        <dbReference type="Proteomes" id="UP001328107"/>
    </source>
</evidence>
<comment type="caution">
    <text evidence="1">The sequence shown here is derived from an EMBL/GenBank/DDBJ whole genome shotgun (WGS) entry which is preliminary data.</text>
</comment>
<protein>
    <submittedName>
        <fullName evidence="1">Uncharacterized protein</fullName>
    </submittedName>
</protein>
<reference evidence="2" key="1">
    <citation type="submission" date="2022-10" db="EMBL/GenBank/DDBJ databases">
        <title>Genome assembly of Pristionchus species.</title>
        <authorList>
            <person name="Yoshida K."/>
            <person name="Sommer R.J."/>
        </authorList>
    </citation>
    <scope>NUCLEOTIDE SEQUENCE [LARGE SCALE GENOMIC DNA]</scope>
    <source>
        <strain evidence="2">RS5460</strain>
    </source>
</reference>
<gene>
    <name evidence="1" type="ORF">PMAYCL1PPCAC_08358</name>
</gene>
<sequence>AGYYLRPIPAGSSYASMDSDVSSSRGDSSYRFHTPFHRVENDKQKAFVAFMHSIGLSPHMSTSPWSSLSDRSQRRQAETLRDVTHEVAKLMNENNPKALKEKAFKCHPDSETERTILYEDVMMNVKEAFESSDAKADRLAYMSMIAHFPLSEVRRYIPGLTRYYFNEARKYARRGYHYESVADRRVKYIFEKVERFIQFLLSYKCTLGLPFGTRRVRDSHRRFIEIPNTLRKLRSGEIYQLYKKELEENGETSLLMPESTIRKMIHICSAERRKSLHGVDATVADAMEVYDNAETLIERMYTSNWIDKSWHDSLLHKQAQGRQYLRTDYLIHTKEYSQIGSHCWTFALSEPDDFELRSDCSQAPFDWGHKHTQTCSQCEIVKIFFDDLRAIIDELEEKHKDNKPMMIEITIIKRDIDDWETKISNLRAHQLRVSKSEKDKEEILGLMTEGDVMWTADWAMKLLPMQPR</sequence>
<proteinExistence type="predicted"/>
<evidence type="ECO:0000313" key="1">
    <source>
        <dbReference type="EMBL" id="GMR38163.1"/>
    </source>
</evidence>
<feature type="non-terminal residue" evidence="1">
    <location>
        <position position="1"/>
    </location>
</feature>
<keyword evidence="2" id="KW-1185">Reference proteome</keyword>
<accession>A0AAN5C5H0</accession>